<feature type="coiled-coil region" evidence="6">
    <location>
        <begin position="525"/>
        <end position="629"/>
    </location>
</feature>
<keyword evidence="4 5" id="KW-0505">Motor protein</keyword>
<evidence type="ECO:0000256" key="4">
    <source>
        <dbReference type="ARBA" id="ARBA00023175"/>
    </source>
</evidence>
<evidence type="ECO:0000256" key="3">
    <source>
        <dbReference type="ARBA" id="ARBA00023054"/>
    </source>
</evidence>
<dbReference type="EMBL" id="KI913120">
    <property type="protein sequence ID" value="ETV83166.1"/>
    <property type="molecule type" value="Genomic_DNA"/>
</dbReference>
<dbReference type="Pfam" id="PF00225">
    <property type="entry name" value="Kinesin"/>
    <property type="match status" value="1"/>
</dbReference>
<dbReference type="InterPro" id="IPR036961">
    <property type="entry name" value="Kinesin_motor_dom_sf"/>
</dbReference>
<dbReference type="InterPro" id="IPR027417">
    <property type="entry name" value="P-loop_NTPase"/>
</dbReference>
<feature type="domain" description="Kinesin motor" evidence="8">
    <location>
        <begin position="4"/>
        <end position="345"/>
    </location>
</feature>
<feature type="coiled-coil region" evidence="6">
    <location>
        <begin position="1089"/>
        <end position="1200"/>
    </location>
</feature>
<feature type="binding site" evidence="5">
    <location>
        <begin position="90"/>
        <end position="97"/>
    </location>
    <ligand>
        <name>ATP</name>
        <dbReference type="ChEBI" id="CHEBI:30616"/>
    </ligand>
</feature>
<dbReference type="RefSeq" id="XP_009826596.1">
    <property type="nucleotide sequence ID" value="XM_009828294.1"/>
</dbReference>
<feature type="coiled-coil region" evidence="6">
    <location>
        <begin position="1443"/>
        <end position="1536"/>
    </location>
</feature>
<organism evidence="9">
    <name type="scientific">Aphanomyces astaci</name>
    <name type="common">Crayfish plague agent</name>
    <dbReference type="NCBI Taxonomy" id="112090"/>
    <lineage>
        <taxon>Eukaryota</taxon>
        <taxon>Sar</taxon>
        <taxon>Stramenopiles</taxon>
        <taxon>Oomycota</taxon>
        <taxon>Saprolegniomycetes</taxon>
        <taxon>Saprolegniales</taxon>
        <taxon>Verrucalvaceae</taxon>
        <taxon>Aphanomyces</taxon>
    </lineage>
</organism>
<dbReference type="InterPro" id="IPR027640">
    <property type="entry name" value="Kinesin-like_fam"/>
</dbReference>
<dbReference type="VEuPathDB" id="FungiDB:H257_03966"/>
<dbReference type="PANTHER" id="PTHR47968">
    <property type="entry name" value="CENTROMERE PROTEIN E"/>
    <property type="match status" value="1"/>
</dbReference>
<protein>
    <recommendedName>
        <fullName evidence="8">Kinesin motor domain-containing protein</fullName>
    </recommendedName>
</protein>
<feature type="compositionally biased region" description="Low complexity" evidence="7">
    <location>
        <begin position="1608"/>
        <end position="1618"/>
    </location>
</feature>
<dbReference type="PANTHER" id="PTHR47968:SF75">
    <property type="entry name" value="CENTROMERE-ASSOCIATED PROTEIN E"/>
    <property type="match status" value="1"/>
</dbReference>
<gene>
    <name evidence="9" type="ORF">H257_03966</name>
</gene>
<accession>W4GV32</accession>
<proteinExistence type="inferred from homology"/>
<feature type="region of interest" description="Disordered" evidence="7">
    <location>
        <begin position="460"/>
        <end position="489"/>
    </location>
</feature>
<name>W4GV32_APHAT</name>
<dbReference type="GO" id="GO:0005524">
    <property type="term" value="F:ATP binding"/>
    <property type="evidence" value="ECO:0007669"/>
    <property type="project" value="UniProtKB-UniRule"/>
</dbReference>
<dbReference type="GO" id="GO:0007018">
    <property type="term" value="P:microtubule-based movement"/>
    <property type="evidence" value="ECO:0007669"/>
    <property type="project" value="InterPro"/>
</dbReference>
<dbReference type="FunFam" id="3.40.850.10:FF:000170">
    <property type="entry name" value="Kinesin-like protein"/>
    <property type="match status" value="1"/>
</dbReference>
<dbReference type="PROSITE" id="PS50067">
    <property type="entry name" value="KINESIN_MOTOR_2"/>
    <property type="match status" value="1"/>
</dbReference>
<feature type="region of interest" description="Disordered" evidence="7">
    <location>
        <begin position="1602"/>
        <end position="1667"/>
    </location>
</feature>
<keyword evidence="1 5" id="KW-0547">Nucleotide-binding</keyword>
<evidence type="ECO:0000256" key="7">
    <source>
        <dbReference type="SAM" id="MobiDB-lite"/>
    </source>
</evidence>
<dbReference type="SUPFAM" id="SSF52540">
    <property type="entry name" value="P-loop containing nucleoside triphosphate hydrolases"/>
    <property type="match status" value="1"/>
</dbReference>
<feature type="coiled-coil region" evidence="6">
    <location>
        <begin position="938"/>
        <end position="1040"/>
    </location>
</feature>
<reference evidence="9" key="1">
    <citation type="submission" date="2013-12" db="EMBL/GenBank/DDBJ databases">
        <title>The Genome Sequence of Aphanomyces astaci APO3.</title>
        <authorList>
            <consortium name="The Broad Institute Genomics Platform"/>
            <person name="Russ C."/>
            <person name="Tyler B."/>
            <person name="van West P."/>
            <person name="Dieguez-Uribeondo J."/>
            <person name="Young S.K."/>
            <person name="Zeng Q."/>
            <person name="Gargeya S."/>
            <person name="Fitzgerald M."/>
            <person name="Abouelleil A."/>
            <person name="Alvarado L."/>
            <person name="Chapman S.B."/>
            <person name="Gainer-Dewar J."/>
            <person name="Goldberg J."/>
            <person name="Griggs A."/>
            <person name="Gujja S."/>
            <person name="Hansen M."/>
            <person name="Howarth C."/>
            <person name="Imamovic A."/>
            <person name="Ireland A."/>
            <person name="Larimer J."/>
            <person name="McCowan C."/>
            <person name="Murphy C."/>
            <person name="Pearson M."/>
            <person name="Poon T.W."/>
            <person name="Priest M."/>
            <person name="Roberts A."/>
            <person name="Saif S."/>
            <person name="Shea T."/>
            <person name="Sykes S."/>
            <person name="Wortman J."/>
            <person name="Nusbaum C."/>
            <person name="Birren B."/>
        </authorList>
    </citation>
    <scope>NUCLEOTIDE SEQUENCE [LARGE SCALE GENOMIC DNA]</scope>
    <source>
        <strain evidence="9">APO3</strain>
    </source>
</reference>
<dbReference type="OrthoDB" id="3176171at2759"/>
<evidence type="ECO:0000259" key="8">
    <source>
        <dbReference type="PROSITE" id="PS50067"/>
    </source>
</evidence>
<feature type="coiled-coil region" evidence="6">
    <location>
        <begin position="1371"/>
        <end position="1398"/>
    </location>
</feature>
<feature type="coiled-coil region" evidence="6">
    <location>
        <begin position="1252"/>
        <end position="1318"/>
    </location>
</feature>
<sequence length="1667" mass="185306">MEENIDVCIRVRPLNERETKAKDAHILHCVSSMNAISITDRYGTPLPGPAFQYDHIFSESVPTSTIYNEVAKRIVLSTLKGINGTIFAYGQTSSGKTHTMHGDVHTELGILPLAVEHIFSYIEQSTDRDFLIRVSYVEIYNEVIRDLLCDDKDKCQTSLKIREDPKKGIYVESQEEIITDYDAIFRLLDQGEQRRTVGQTTMNERSSRSHSIFRIVIESKKKSAPTNTRGSVDDAHGGVLVGVLNLVDLAGSESVRHTASEGMRLREASNINRSLLTLSRVINSLAQGAESIQNAPFRDSKLTRLLQSSLAGSTRTLIICCVTPSDRHLEESKSTLQFAARAKNIQLSASVNEVLDDQAQLQRLKREVVDLRHQVDNNPVVHALKAENDALSEVKSLHEAKIQRLLGLMATSATINAPPNAKPKPKRTRETWGPGDVLHSLQQRSSTSLEQVILHELQTSSQVAKKQRKARRLSDEQASTTTDDDDADHHHLVTHLKSQLDAKDRMIRQLQSSECAACCNHEDKLKQLETLLHQADADRSALESDLEQARAEVQQAQCKQAELTQKVEAFDQLLEESETSASEAMEQNMLLETQHCQVQVQLADQLNKAHDAELALVALQEKCDRYEAALEVSSNIGAANNEALDDLVITEKVEAMLQAQAEQHAKEVMSWAAKIADLEQELGRLRTNEEAKSMQVAAASALQAENQRLREESVTHESALAESKAAVEALEQAAADHAKTLLDGCIVQTTATDDDHATQLLAELRTAKDAEIATYKAANRDLLTEFEQATLKFETEVQSVKCELEAIASQRSALQLDKEAAHAEIGQLQATIAQQAERLGDLMQQVASGESASVRLEELERCNALHQEELRRLERIADDALAAKTQLGRDLEHAEVAKTRQLHEQAQTTSVTLAQVVADHDQAQVISNETIDRLTTANRKLTQQGETLRVEVTKLNAERTSLLERTEELSKQVEAMTLELASVVDEHKVKLNESYQSLEVDMAKLEQSHGEEREVLRKQVEDLQDQVINANIELLQKQEKIAGLVVEIEASQAAVANLADIPALEDRLANMATLNNELQASADKHAEAAATLEDIVANLKGDVSTLKAQLEAQTVSHQNKVVQVQELQDAHSALELALQTMQSKNEMLQESLQSTNAHCATVEAKVGALLESLADKDGQIVQLQEELQTAELTNAQTQAGLDDVVAERTKALADEAKRMGLVNKELRVGVDESNAMWREKVDSIVASRDAEVAALAGQIQALELKIHDMEERNSNGGATSPDEVRSLNAQLGTLQNELDAQLEEKEALYDKIDELEKAALCNVQNQHDHVRMLQRQWDMEKATLTDRLGVQRDRINKLELVKMTKGHLEVFEKLKLNIKKKTDEVAALQQQLQASRNDDGMALMEERWRYEQTERKVADAKLAEVKLKLHTTQNEFQIKTSEVASLQNAIVQYEGHIDTLENQIRVHGTSSTEIDDLRRHVADLERLVQSQSQQLRGHQDNIQSLTQLRDQLAQQVAELQQLVRDKDVQLKRCEDDAASKQQEWQVANEDLHEKFHADLRYLEKENLELHLELKQTKRLMSSTGKGIASPPLPRARTSLSEIEQPKYQSPQLPSPSSLTKSFLGPSKALAVDDNDKENTPAVDITTTTSSSGGGGGSDGMPSECNQQ</sequence>
<dbReference type="PROSITE" id="PS00411">
    <property type="entry name" value="KINESIN_MOTOR_1"/>
    <property type="match status" value="1"/>
</dbReference>
<dbReference type="SMART" id="SM00129">
    <property type="entry name" value="KISc"/>
    <property type="match status" value="1"/>
</dbReference>
<evidence type="ECO:0000256" key="6">
    <source>
        <dbReference type="SAM" id="Coils"/>
    </source>
</evidence>
<dbReference type="GeneID" id="20805962"/>
<comment type="similarity">
    <text evidence="5">Belongs to the TRAFAC class myosin-kinesin ATPase superfamily. Kinesin family.</text>
</comment>
<dbReference type="Gene3D" id="3.40.850.10">
    <property type="entry name" value="Kinesin motor domain"/>
    <property type="match status" value="1"/>
</dbReference>
<dbReference type="InterPro" id="IPR019821">
    <property type="entry name" value="Kinesin_motor_CS"/>
</dbReference>
<evidence type="ECO:0000256" key="2">
    <source>
        <dbReference type="ARBA" id="ARBA00022840"/>
    </source>
</evidence>
<evidence type="ECO:0000313" key="9">
    <source>
        <dbReference type="EMBL" id="ETV83166.1"/>
    </source>
</evidence>
<keyword evidence="3 6" id="KW-0175">Coiled coil</keyword>
<feature type="coiled-coil region" evidence="6">
    <location>
        <begin position="661"/>
        <end position="740"/>
    </location>
</feature>
<dbReference type="STRING" id="112090.W4GV32"/>
<dbReference type="GO" id="GO:0008017">
    <property type="term" value="F:microtubule binding"/>
    <property type="evidence" value="ECO:0007669"/>
    <property type="project" value="InterPro"/>
</dbReference>
<dbReference type="InterPro" id="IPR001752">
    <property type="entry name" value="Kinesin_motor_dom"/>
</dbReference>
<evidence type="ECO:0000256" key="1">
    <source>
        <dbReference type="ARBA" id="ARBA00022741"/>
    </source>
</evidence>
<feature type="coiled-coil region" evidence="6">
    <location>
        <begin position="818"/>
        <end position="883"/>
    </location>
</feature>
<keyword evidence="2 5" id="KW-0067">ATP-binding</keyword>
<evidence type="ECO:0000256" key="5">
    <source>
        <dbReference type="PROSITE-ProRule" id="PRU00283"/>
    </source>
</evidence>
<dbReference type="GO" id="GO:0003777">
    <property type="term" value="F:microtubule motor activity"/>
    <property type="evidence" value="ECO:0007669"/>
    <property type="project" value="InterPro"/>
</dbReference>
<dbReference type="PRINTS" id="PR00380">
    <property type="entry name" value="KINESINHEAVY"/>
</dbReference>